<dbReference type="EMBL" id="QEAM01000941">
    <property type="protein sequence ID" value="TPX32772.1"/>
    <property type="molecule type" value="Genomic_DNA"/>
</dbReference>
<name>A0A507BZB8_9FUNG</name>
<dbReference type="AlphaFoldDB" id="A0A507BZB8"/>
<evidence type="ECO:0000313" key="3">
    <source>
        <dbReference type="Proteomes" id="UP000320475"/>
    </source>
</evidence>
<evidence type="ECO:0000256" key="1">
    <source>
        <dbReference type="SAM" id="MobiDB-lite"/>
    </source>
</evidence>
<dbReference type="Proteomes" id="UP000320475">
    <property type="component" value="Unassembled WGS sequence"/>
</dbReference>
<proteinExistence type="predicted"/>
<dbReference type="VEuPathDB" id="FungiDB:SeMB42_g01000"/>
<protein>
    <submittedName>
        <fullName evidence="2">Uncharacterized protein</fullName>
    </submittedName>
</protein>
<accession>A0A507BZB8</accession>
<feature type="region of interest" description="Disordered" evidence="1">
    <location>
        <begin position="72"/>
        <end position="110"/>
    </location>
</feature>
<sequence>MPPNTTFFNRDLLNRVKCRVCLQSFVSTLDALFTSDDEKREAESVLYSDWKDTSKWKMIYSAEKRKIFNIQGRNNGPRYANQDGGPVNAQRTGAQQRDGNLQAPAAQQRG</sequence>
<comment type="caution">
    <text evidence="2">The sequence shown here is derived from an EMBL/GenBank/DDBJ whole genome shotgun (WGS) entry which is preliminary data.</text>
</comment>
<feature type="non-terminal residue" evidence="2">
    <location>
        <position position="110"/>
    </location>
</feature>
<reference evidence="2 3" key="1">
    <citation type="journal article" date="2019" name="Sci. Rep.">
        <title>Comparative genomics of chytrid fungi reveal insights into the obligate biotrophic and pathogenic lifestyle of Synchytrium endobioticum.</title>
        <authorList>
            <person name="van de Vossenberg B.T.L.H."/>
            <person name="Warris S."/>
            <person name="Nguyen H.D.T."/>
            <person name="van Gent-Pelzer M.P.E."/>
            <person name="Joly D.L."/>
            <person name="van de Geest H.C."/>
            <person name="Bonants P.J.M."/>
            <person name="Smith D.S."/>
            <person name="Levesque C.A."/>
            <person name="van der Lee T.A.J."/>
        </authorList>
    </citation>
    <scope>NUCLEOTIDE SEQUENCE [LARGE SCALE GENOMIC DNA]</scope>
    <source>
        <strain evidence="2 3">LEV6574</strain>
    </source>
</reference>
<feature type="compositionally biased region" description="Polar residues" evidence="1">
    <location>
        <begin position="89"/>
        <end position="99"/>
    </location>
</feature>
<organism evidence="2 3">
    <name type="scientific">Synchytrium endobioticum</name>
    <dbReference type="NCBI Taxonomy" id="286115"/>
    <lineage>
        <taxon>Eukaryota</taxon>
        <taxon>Fungi</taxon>
        <taxon>Fungi incertae sedis</taxon>
        <taxon>Chytridiomycota</taxon>
        <taxon>Chytridiomycota incertae sedis</taxon>
        <taxon>Chytridiomycetes</taxon>
        <taxon>Synchytriales</taxon>
        <taxon>Synchytriaceae</taxon>
        <taxon>Synchytrium</taxon>
    </lineage>
</organism>
<gene>
    <name evidence="2" type="ORF">SeLEV6574_g08435</name>
</gene>
<evidence type="ECO:0000313" key="2">
    <source>
        <dbReference type="EMBL" id="TPX32772.1"/>
    </source>
</evidence>